<reference evidence="3 4" key="1">
    <citation type="submission" date="2018-04" db="EMBL/GenBank/DDBJ databases">
        <title>Genomic Encyclopedia of Archaeal and Bacterial Type Strains, Phase II (KMG-II): from individual species to whole genera.</title>
        <authorList>
            <person name="Goeker M."/>
        </authorList>
    </citation>
    <scope>NUCLEOTIDE SEQUENCE [LARGE SCALE GENOMIC DNA]</scope>
    <source>
        <strain evidence="3 4">DSM 45169</strain>
    </source>
</reference>
<feature type="region of interest" description="Disordered" evidence="1">
    <location>
        <begin position="142"/>
        <end position="171"/>
    </location>
</feature>
<dbReference type="OrthoDB" id="2988184at2"/>
<evidence type="ECO:0000256" key="2">
    <source>
        <dbReference type="SAM" id="SignalP"/>
    </source>
</evidence>
<evidence type="ECO:0000313" key="4">
    <source>
        <dbReference type="Proteomes" id="UP000241639"/>
    </source>
</evidence>
<feature type="signal peptide" evidence="2">
    <location>
        <begin position="1"/>
        <end position="23"/>
    </location>
</feature>
<accession>A0A2T4Z408</accession>
<dbReference type="AlphaFoldDB" id="A0A2T4Z408"/>
<gene>
    <name evidence="3" type="ORF">C8J48_2947</name>
</gene>
<organism evidence="3 4">
    <name type="scientific">Desmospora activa DSM 45169</name>
    <dbReference type="NCBI Taxonomy" id="1121389"/>
    <lineage>
        <taxon>Bacteria</taxon>
        <taxon>Bacillati</taxon>
        <taxon>Bacillota</taxon>
        <taxon>Bacilli</taxon>
        <taxon>Bacillales</taxon>
        <taxon>Thermoactinomycetaceae</taxon>
        <taxon>Desmospora</taxon>
    </lineage>
</organism>
<comment type="caution">
    <text evidence="3">The sequence shown here is derived from an EMBL/GenBank/DDBJ whole genome shotgun (WGS) entry which is preliminary data.</text>
</comment>
<evidence type="ECO:0008006" key="5">
    <source>
        <dbReference type="Google" id="ProtNLM"/>
    </source>
</evidence>
<feature type="chain" id="PRO_5015710509" description="LPXTG-motif cell wall-anchored protein" evidence="2">
    <location>
        <begin position="24"/>
        <end position="227"/>
    </location>
</feature>
<evidence type="ECO:0000313" key="3">
    <source>
        <dbReference type="EMBL" id="PTM56622.1"/>
    </source>
</evidence>
<name>A0A2T4Z408_9BACL</name>
<protein>
    <recommendedName>
        <fullName evidence="5">LPXTG-motif cell wall-anchored protein</fullName>
    </recommendedName>
</protein>
<sequence length="227" mass="24146">MRTAVWTALICLLTFAASPIAFAETSDSDSLSLEGTYSTQDGKHIIEVTLPQAEQPTGNWVVTLNGSDEQASPEGTSLDQFTTQYDDLVEGRNYQVIAVFYGKDGKTPVDLNTCFEFKANAADDASEPVVLKDCGLGGGNLDETDAVEVDTTESHSTGSKDTAPGDEDSELEESGILSNMMSGTTVQQGGPMPETSISSLSWFAWGGHLMLVGCALLGFRSPRQDLS</sequence>
<evidence type="ECO:0000256" key="1">
    <source>
        <dbReference type="SAM" id="MobiDB-lite"/>
    </source>
</evidence>
<dbReference type="EMBL" id="PZZP01000002">
    <property type="protein sequence ID" value="PTM56622.1"/>
    <property type="molecule type" value="Genomic_DNA"/>
</dbReference>
<dbReference type="RefSeq" id="WP_107727946.1">
    <property type="nucleotide sequence ID" value="NZ_PZZP01000002.1"/>
</dbReference>
<proteinExistence type="predicted"/>
<feature type="compositionally biased region" description="Acidic residues" evidence="1">
    <location>
        <begin position="142"/>
        <end position="151"/>
    </location>
</feature>
<keyword evidence="4" id="KW-1185">Reference proteome</keyword>
<keyword evidence="2" id="KW-0732">Signal</keyword>
<dbReference type="Proteomes" id="UP000241639">
    <property type="component" value="Unassembled WGS sequence"/>
</dbReference>